<keyword evidence="7" id="KW-1133">Transmembrane helix</keyword>
<comment type="subcellular location">
    <subcellularLocation>
        <location evidence="1">Membrane</location>
        <topology evidence="1">Single-pass type II membrane protein</topology>
    </subcellularLocation>
</comment>
<accession>A3GHD7</accession>
<sequence length="648" mass="75072">MRISRRHIRLTTFAFVVILLMITIARLFHRGVVSKPAPVKETHRSIKTEDSEKLEKLVSFNRIESYPLSEELTNNDDFFSGIDMKTFTDPFHYINGKTSDYEFNEDTMCRKIELSTTFQVSKQKYLDADFAKYKVALEQNPLYAKIIQDARDKFQPKIPEEQQWFRFAGSSVWLPQYDCHYMVSRIMYSPSGIANKAYASFLYIQLFDKNWNELPETTLSLPYESKQTQKVVNADGSVQEVVLETIIAFRDVTYPSFLPINFEVQLETDNGKYYWGPEDPRILLRRSPLGYDEPVIVYNMKHLDLQKRVMNLYLPFPNVANVLRKRSEKFANIEKNWTPFISRRENQHLNFIYSIVPLEILTCEIDTAVCDFLQKPVKQDYNYVGPLRGGSQLVELPFSDLIPKTVQDRFKFPEGRRVYIGWARAHLNNCGCGESMYRPNMITLIEDYDANQNKYYFKLGDVSEYFDFNAYVPPWTIPSFDSNGQMIESTPKQCEGRNVLIPNSIAYWDIRSIIKGDTLYHRKYFNYIPADEPVVKSAKGVLKHNVADVKKDVKPRILFNDHMGVTLSAADSDVSIVHVRGLLNHILKLPSLLDAGTVISDDYSFEQRGYEFNNKCAMKASADYCSKYGERMAKQVEAVEKAADPDHI</sequence>
<keyword evidence="5" id="KW-0812">Transmembrane</keyword>
<protein>
    <submittedName>
        <fullName evidence="10">Uncharacterized protein</fullName>
    </submittedName>
</protein>
<dbReference type="GO" id="GO:0016020">
    <property type="term" value="C:membrane"/>
    <property type="evidence" value="ECO:0007669"/>
    <property type="project" value="UniProtKB-SubCell"/>
</dbReference>
<comment type="caution">
    <text evidence="10">The sequence shown here is derived from an EMBL/GenBank/DDBJ whole genome shotgun (WGS) entry which is preliminary data.</text>
</comment>
<organism evidence="10 11">
    <name type="scientific">Scheffersomyces stipitis (strain ATCC 58785 / CBS 6054 / NBRC 10063 / NRRL Y-11545)</name>
    <name type="common">Yeast</name>
    <name type="synonym">Pichia stipitis</name>
    <dbReference type="NCBI Taxonomy" id="322104"/>
    <lineage>
        <taxon>Eukaryota</taxon>
        <taxon>Fungi</taxon>
        <taxon>Dikarya</taxon>
        <taxon>Ascomycota</taxon>
        <taxon>Saccharomycotina</taxon>
        <taxon>Pichiomycetes</taxon>
        <taxon>Debaryomycetaceae</taxon>
        <taxon>Scheffersomyces</taxon>
    </lineage>
</organism>
<dbReference type="HOGENOM" id="CLU_013841_3_1_1"/>
<dbReference type="OMA" id="CHYMVSR"/>
<dbReference type="GO" id="GO:0000030">
    <property type="term" value="F:mannosyltransferase activity"/>
    <property type="evidence" value="ECO:0007669"/>
    <property type="project" value="InterPro"/>
</dbReference>
<gene>
    <name evidence="10" type="ORF">PICST_75433</name>
</gene>
<dbReference type="OrthoDB" id="3631276at2759"/>
<dbReference type="InterPro" id="IPR021988">
    <property type="entry name" value="BMT1"/>
</dbReference>
<dbReference type="Proteomes" id="UP000002258">
    <property type="component" value="Chromosome 1"/>
</dbReference>
<dbReference type="EMBL" id="AAVQ01000002">
    <property type="protein sequence ID" value="EAZ62799.2"/>
    <property type="molecule type" value="Genomic_DNA"/>
</dbReference>
<evidence type="ECO:0000313" key="11">
    <source>
        <dbReference type="Proteomes" id="UP000002258"/>
    </source>
</evidence>
<keyword evidence="8" id="KW-0472">Membrane</keyword>
<evidence type="ECO:0000256" key="8">
    <source>
        <dbReference type="ARBA" id="ARBA00023136"/>
    </source>
</evidence>
<evidence type="ECO:0000256" key="6">
    <source>
        <dbReference type="ARBA" id="ARBA00022968"/>
    </source>
</evidence>
<dbReference type="RefSeq" id="XP_001386822.2">
    <property type="nucleotide sequence ID" value="XM_001386785.1"/>
</dbReference>
<evidence type="ECO:0000256" key="7">
    <source>
        <dbReference type="ARBA" id="ARBA00022989"/>
    </source>
</evidence>
<evidence type="ECO:0000256" key="9">
    <source>
        <dbReference type="ARBA" id="ARBA00023316"/>
    </source>
</evidence>
<evidence type="ECO:0000313" key="10">
    <source>
        <dbReference type="EMBL" id="EAZ62799.2"/>
    </source>
</evidence>
<evidence type="ECO:0000256" key="2">
    <source>
        <dbReference type="ARBA" id="ARBA00009486"/>
    </source>
</evidence>
<name>A3GHD7_PICST</name>
<dbReference type="STRING" id="322104.A3GHD7"/>
<dbReference type="InParanoid" id="A3GHD7"/>
<keyword evidence="3" id="KW-0328">Glycosyltransferase</keyword>
<dbReference type="KEGG" id="pic:PICST_75433"/>
<evidence type="ECO:0000256" key="4">
    <source>
        <dbReference type="ARBA" id="ARBA00022679"/>
    </source>
</evidence>
<dbReference type="eggNOG" id="ENOG502QTZG">
    <property type="taxonomic scope" value="Eukaryota"/>
</dbReference>
<evidence type="ECO:0000256" key="1">
    <source>
        <dbReference type="ARBA" id="ARBA00004606"/>
    </source>
</evidence>
<dbReference type="AlphaFoldDB" id="A3GHD7"/>
<keyword evidence="4" id="KW-0808">Transferase</keyword>
<keyword evidence="9" id="KW-0961">Cell wall biogenesis/degradation</keyword>
<dbReference type="GO" id="GO:0071555">
    <property type="term" value="P:cell wall organization"/>
    <property type="evidence" value="ECO:0007669"/>
    <property type="project" value="UniProtKB-KW"/>
</dbReference>
<dbReference type="Pfam" id="PF12141">
    <property type="entry name" value="BMT"/>
    <property type="match status" value="2"/>
</dbReference>
<comment type="similarity">
    <text evidence="2">Belongs to the BMT family.</text>
</comment>
<evidence type="ECO:0000256" key="5">
    <source>
        <dbReference type="ARBA" id="ARBA00022692"/>
    </source>
</evidence>
<dbReference type="GeneID" id="4851686"/>
<proteinExistence type="inferred from homology"/>
<keyword evidence="11" id="KW-1185">Reference proteome</keyword>
<keyword evidence="6" id="KW-0735">Signal-anchor</keyword>
<reference evidence="10 11" key="1">
    <citation type="journal article" date="2007" name="Nat. Biotechnol.">
        <title>Genome sequence of the lignocellulose-bioconverting and xylose-fermenting yeast Pichia stipitis.</title>
        <authorList>
            <person name="Jeffries T.W."/>
            <person name="Grigoriev I.V."/>
            <person name="Grimwood J."/>
            <person name="Laplaza J.M."/>
            <person name="Aerts A."/>
            <person name="Salamov A."/>
            <person name="Schmutz J."/>
            <person name="Lindquist E."/>
            <person name="Dehal P."/>
            <person name="Shapiro H."/>
            <person name="Jin Y.S."/>
            <person name="Passoth V."/>
            <person name="Richardson P.M."/>
        </authorList>
    </citation>
    <scope>NUCLEOTIDE SEQUENCE [LARGE SCALE GENOMIC DNA]</scope>
    <source>
        <strain evidence="11">ATCC 58785 / CBS 6054 / NBRC 10063 / NRRL Y-11545</strain>
    </source>
</reference>
<evidence type="ECO:0000256" key="3">
    <source>
        <dbReference type="ARBA" id="ARBA00022676"/>
    </source>
</evidence>